<protein>
    <submittedName>
        <fullName evidence="2">ImmA/IrrE family metallo-endopeptidase</fullName>
    </submittedName>
</protein>
<dbReference type="PANTHER" id="PTHR43236">
    <property type="entry name" value="ANTITOXIN HIGA1"/>
    <property type="match status" value="1"/>
</dbReference>
<dbReference type="Gene3D" id="1.10.10.2910">
    <property type="match status" value="1"/>
</dbReference>
<gene>
    <name evidence="2" type="ORF">EJC50_12635</name>
</gene>
<reference evidence="3" key="1">
    <citation type="submission" date="2018-12" db="EMBL/GenBank/DDBJ databases">
        <title>Genome sequence of Peanibacillus sp.</title>
        <authorList>
            <person name="Subramani G."/>
            <person name="Srinivasan S."/>
            <person name="Kim M.K."/>
        </authorList>
    </citation>
    <scope>NUCLEOTIDE SEQUENCE [LARGE SCALE GENOMIC DNA]</scope>
    <source>
        <strain evidence="3">18JY67-1</strain>
    </source>
</reference>
<dbReference type="Proteomes" id="UP000272528">
    <property type="component" value="Chromosome"/>
</dbReference>
<dbReference type="InterPro" id="IPR010359">
    <property type="entry name" value="IrrE_HExxH"/>
</dbReference>
<feature type="domain" description="IrrE N-terminal-like" evidence="1">
    <location>
        <begin position="31"/>
        <end position="172"/>
    </location>
</feature>
<organism evidence="2 3">
    <name type="scientific">Paenibacillus albus</name>
    <dbReference type="NCBI Taxonomy" id="2495582"/>
    <lineage>
        <taxon>Bacteria</taxon>
        <taxon>Bacillati</taxon>
        <taxon>Bacillota</taxon>
        <taxon>Bacilli</taxon>
        <taxon>Bacillales</taxon>
        <taxon>Paenibacillaceae</taxon>
        <taxon>Paenibacillus</taxon>
    </lineage>
</organism>
<evidence type="ECO:0000313" key="2">
    <source>
        <dbReference type="EMBL" id="AZN40401.1"/>
    </source>
</evidence>
<evidence type="ECO:0000313" key="3">
    <source>
        <dbReference type="Proteomes" id="UP000272528"/>
    </source>
</evidence>
<dbReference type="Pfam" id="PF06114">
    <property type="entry name" value="Peptidase_M78"/>
    <property type="match status" value="1"/>
</dbReference>
<dbReference type="RefSeq" id="WP_126015632.1">
    <property type="nucleotide sequence ID" value="NZ_CP034437.1"/>
</dbReference>
<dbReference type="EMBL" id="CP034437">
    <property type="protein sequence ID" value="AZN40401.1"/>
    <property type="molecule type" value="Genomic_DNA"/>
</dbReference>
<keyword evidence="3" id="KW-1185">Reference proteome</keyword>
<dbReference type="InterPro" id="IPR052345">
    <property type="entry name" value="Rad_response_metalloprotease"/>
</dbReference>
<sequence>MDRIKWAEKKAYSLLEQNNIDTYPVPVEDIAKKLNITIAKDALEDSVSGLLYRTSDNVIIGVNSFHSETRQRFTIAHELGHFYMQHEGDPIHIDSQVNFRMTTSTPNKDIREIEANAFAAALLMPEPLIKKAWNDISGSIDLSHDSEGNSNEVKKLASIFNVSQQALLVRLSKLGLIY</sequence>
<dbReference type="PANTHER" id="PTHR43236:SF2">
    <property type="entry name" value="BLL0069 PROTEIN"/>
    <property type="match status" value="1"/>
</dbReference>
<name>A0A3Q8X5W8_9BACL</name>
<accession>A0A3Q8X5W8</accession>
<proteinExistence type="predicted"/>
<dbReference type="KEGG" id="palb:EJC50_12635"/>
<dbReference type="AlphaFoldDB" id="A0A3Q8X5W8"/>
<dbReference type="OrthoDB" id="9816277at2"/>
<evidence type="ECO:0000259" key="1">
    <source>
        <dbReference type="Pfam" id="PF06114"/>
    </source>
</evidence>